<sequence length="350" mass="38105">MENVAQFAPVNVEFETKTAKEVFGITSPFFENMQIKVFPATPHTPVVGHFKFKESSLTRLMLWAAAANLPAGYFGAEMKRNMYTFGPSGCGKTKLVEAFASRTGRPIFREQCSKETTLSDLFGSWKLCGKDQGMKWVYGKVCQWAKTPNAILLLDEWDQVPADVAMGLNGVLDGAPIHLDQTDEIIKIAPGCMIMATGNTNGRGSAGGQGGSAAIYKGTQKMNFANQDRFNVMFETYLTEQDEIDLLVKETNASPLAAKAMASLAAKIRANFIGLNEDAGAGGMAFQFTITTRNVLNWSMNFKLLTGFGKKPEDAYVEALKMTVLDFASKDEASAILGTWSSIMGTPSNQ</sequence>
<proteinExistence type="predicted"/>
<dbReference type="GO" id="GO:0005524">
    <property type="term" value="F:ATP binding"/>
    <property type="evidence" value="ECO:0007669"/>
    <property type="project" value="InterPro"/>
</dbReference>
<dbReference type="RefSeq" id="WP_198822870.1">
    <property type="nucleotide sequence ID" value="NZ_JAEKCZ010000026.1"/>
</dbReference>
<dbReference type="PANTHER" id="PTHR42759">
    <property type="entry name" value="MOXR FAMILY PROTEIN"/>
    <property type="match status" value="1"/>
</dbReference>
<dbReference type="InterPro" id="IPR050764">
    <property type="entry name" value="CbbQ/NirQ/NorQ/GpvN"/>
</dbReference>
<evidence type="ECO:0000313" key="3">
    <source>
        <dbReference type="Proteomes" id="UP000658390"/>
    </source>
</evidence>
<evidence type="ECO:0000259" key="1">
    <source>
        <dbReference type="Pfam" id="PF07728"/>
    </source>
</evidence>
<dbReference type="InterPro" id="IPR027417">
    <property type="entry name" value="P-loop_NTPase"/>
</dbReference>
<evidence type="ECO:0000313" key="2">
    <source>
        <dbReference type="EMBL" id="MBJ2259236.1"/>
    </source>
</evidence>
<dbReference type="InterPro" id="IPR011704">
    <property type="entry name" value="ATPase_dyneun-rel_AAA"/>
</dbReference>
<reference evidence="2" key="1">
    <citation type="submission" date="2020-12" db="EMBL/GenBank/DDBJ databases">
        <title>Antibiotic resistance and phylogeny of Pseudomonas spp. isolated over three decades from chicken meat in the Norwegian food chain.</title>
        <authorList>
            <person name="Moen B."/>
        </authorList>
    </citation>
    <scope>NUCLEOTIDE SEQUENCE</scope>
    <source>
        <strain evidence="2">MF6762</strain>
    </source>
</reference>
<protein>
    <submittedName>
        <fullName evidence="2">AAA family ATPase</fullName>
    </submittedName>
</protein>
<feature type="domain" description="ATPase dynein-related AAA" evidence="1">
    <location>
        <begin position="86"/>
        <end position="204"/>
    </location>
</feature>
<dbReference type="PANTHER" id="PTHR42759:SF1">
    <property type="entry name" value="MAGNESIUM-CHELATASE SUBUNIT CHLD"/>
    <property type="match status" value="1"/>
</dbReference>
<dbReference type="EMBL" id="JAEKCZ010000026">
    <property type="protein sequence ID" value="MBJ2259236.1"/>
    <property type="molecule type" value="Genomic_DNA"/>
</dbReference>
<dbReference type="AlphaFoldDB" id="A0A8I1FR58"/>
<organism evidence="2 3">
    <name type="scientific">Pseudomonas psychrophila</name>
    <dbReference type="NCBI Taxonomy" id="122355"/>
    <lineage>
        <taxon>Bacteria</taxon>
        <taxon>Pseudomonadati</taxon>
        <taxon>Pseudomonadota</taxon>
        <taxon>Gammaproteobacteria</taxon>
        <taxon>Pseudomonadales</taxon>
        <taxon>Pseudomonadaceae</taxon>
        <taxon>Pseudomonas</taxon>
    </lineage>
</organism>
<accession>A0A8I1FR58</accession>
<name>A0A8I1FR58_9PSED</name>
<dbReference type="SUPFAM" id="SSF52540">
    <property type="entry name" value="P-loop containing nucleoside triphosphate hydrolases"/>
    <property type="match status" value="1"/>
</dbReference>
<dbReference type="Pfam" id="PF07728">
    <property type="entry name" value="AAA_5"/>
    <property type="match status" value="1"/>
</dbReference>
<dbReference type="Gene3D" id="3.40.50.300">
    <property type="entry name" value="P-loop containing nucleotide triphosphate hydrolases"/>
    <property type="match status" value="1"/>
</dbReference>
<comment type="caution">
    <text evidence="2">The sequence shown here is derived from an EMBL/GenBank/DDBJ whole genome shotgun (WGS) entry which is preliminary data.</text>
</comment>
<gene>
    <name evidence="2" type="ORF">JFT45_22295</name>
</gene>
<dbReference type="Proteomes" id="UP000658390">
    <property type="component" value="Unassembled WGS sequence"/>
</dbReference>
<dbReference type="GO" id="GO:0016887">
    <property type="term" value="F:ATP hydrolysis activity"/>
    <property type="evidence" value="ECO:0007669"/>
    <property type="project" value="InterPro"/>
</dbReference>